<sequence>MFSLIPLPYRILAILLLLVGVFGYGYIKGSHKADVELAAYASKFQALKIALDEEKANIKEKIVTEYVDRIEVVKEKEYVYREKAKTSVPAQYTLSNGWVYLHDVSATGGNADDARTSDATASDVKDNQALGVVVENYSLCRQNAEQLISLQDYITKVKAAVEKANKNPNKK</sequence>
<dbReference type="EMBL" id="LR796178">
    <property type="protein sequence ID" value="CAB4124280.1"/>
    <property type="molecule type" value="Genomic_DNA"/>
</dbReference>
<protein>
    <submittedName>
        <fullName evidence="1">Uncharacterized protein</fullName>
    </submittedName>
</protein>
<proteinExistence type="predicted"/>
<accession>A0A6J5KVN9</accession>
<name>A0A6J5KVN9_9CAUD</name>
<organism evidence="1">
    <name type="scientific">uncultured Caudovirales phage</name>
    <dbReference type="NCBI Taxonomy" id="2100421"/>
    <lineage>
        <taxon>Viruses</taxon>
        <taxon>Duplodnaviria</taxon>
        <taxon>Heunggongvirae</taxon>
        <taxon>Uroviricota</taxon>
        <taxon>Caudoviricetes</taxon>
        <taxon>Peduoviridae</taxon>
        <taxon>Maltschvirus</taxon>
        <taxon>Maltschvirus maltsch</taxon>
    </lineage>
</organism>
<reference evidence="1" key="1">
    <citation type="submission" date="2020-04" db="EMBL/GenBank/DDBJ databases">
        <authorList>
            <person name="Chiriac C."/>
            <person name="Salcher M."/>
            <person name="Ghai R."/>
            <person name="Kavagutti S V."/>
        </authorList>
    </citation>
    <scope>NUCLEOTIDE SEQUENCE</scope>
</reference>
<evidence type="ECO:0000313" key="1">
    <source>
        <dbReference type="EMBL" id="CAB4124280.1"/>
    </source>
</evidence>
<gene>
    <name evidence="1" type="ORF">UFOVP49_118</name>
</gene>